<proteinExistence type="inferred from homology"/>
<keyword evidence="19" id="KW-1185">Reference proteome</keyword>
<keyword evidence="7" id="KW-0560">Oxidoreductase</keyword>
<evidence type="ECO:0000256" key="5">
    <source>
        <dbReference type="ARBA" id="ARBA00022955"/>
    </source>
</evidence>
<evidence type="ECO:0000256" key="11">
    <source>
        <dbReference type="ARBA" id="ARBA00037929"/>
    </source>
</evidence>
<dbReference type="EC" id="1.1.1.330" evidence="13"/>
<sequence length="327" mass="36344">HLIFSTGATEGIGKAYAEELASHGINIILVSRNPEKLKKVSDAIAATYKVKTQFIVADFSLGCEVYPHIKEALRNVEVGILVNNVGVFYDYPQITTEVPENKLWEIININIGAAVMMVHIVLPGMVQRKRGAIINVSSASCCKPTPLMNIYASSKITTEVPENKLWEIININIGAAVMMVHIVLPGMVQRKRGAIINVSSASCCKPTPLMNIYASSKSFMDHFSRALQYEYASKGIFIQSLVSFFVKTNMTAFSTFLKTKPLLVPDAKDYVRQAVRTIGISQRTAGHLSHSIQLSLTSWIPERLWASIFIFLCNIFRKEHNLKPAKL</sequence>
<dbReference type="Pfam" id="PF00106">
    <property type="entry name" value="adh_short"/>
    <property type="match status" value="2"/>
</dbReference>
<dbReference type="EC" id="1.1.1.62" evidence="9"/>
<evidence type="ECO:0000256" key="14">
    <source>
        <dbReference type="ARBA" id="ARBA00041250"/>
    </source>
</evidence>
<evidence type="ECO:0000256" key="15">
    <source>
        <dbReference type="ARBA" id="ARBA00048022"/>
    </source>
</evidence>
<evidence type="ECO:0000256" key="4">
    <source>
        <dbReference type="ARBA" id="ARBA00022857"/>
    </source>
</evidence>
<dbReference type="GO" id="GO:0141040">
    <property type="term" value="F:very-long-chain 3-oxoacyl-CoA reductase activity"/>
    <property type="evidence" value="ECO:0007669"/>
    <property type="project" value="UniProtKB-EC"/>
</dbReference>
<dbReference type="PROSITE" id="PS00061">
    <property type="entry name" value="ADH_SHORT"/>
    <property type="match status" value="1"/>
</dbReference>
<dbReference type="AlphaFoldDB" id="A0A2G9R6I3"/>
<dbReference type="PANTHER" id="PTHR44889:SF1">
    <property type="entry name" value="INACTIVE HYDROXYSTEROID DEHYDROGENASE-LIKE PROTEIN 1"/>
    <property type="match status" value="1"/>
</dbReference>
<gene>
    <name evidence="18" type="ORF">AB205_0011850</name>
</gene>
<dbReference type="GO" id="GO:0006694">
    <property type="term" value="P:steroid biosynthetic process"/>
    <property type="evidence" value="ECO:0007669"/>
    <property type="project" value="UniProtKB-KW"/>
</dbReference>
<dbReference type="GO" id="GO:0005789">
    <property type="term" value="C:endoplasmic reticulum membrane"/>
    <property type="evidence" value="ECO:0007669"/>
    <property type="project" value="UniProtKB-SubCell"/>
</dbReference>
<dbReference type="PANTHER" id="PTHR44889">
    <property type="entry name" value="INACTIVE HYDROXYSTEROID DEHYDROGENASE-LIKE PROTEIN 1"/>
    <property type="match status" value="1"/>
</dbReference>
<dbReference type="PRINTS" id="PR00080">
    <property type="entry name" value="SDRFAMILY"/>
</dbReference>
<organism evidence="18 19">
    <name type="scientific">Aquarana catesbeiana</name>
    <name type="common">American bullfrog</name>
    <name type="synonym">Rana catesbeiana</name>
    <dbReference type="NCBI Taxonomy" id="8400"/>
    <lineage>
        <taxon>Eukaryota</taxon>
        <taxon>Metazoa</taxon>
        <taxon>Chordata</taxon>
        <taxon>Craniata</taxon>
        <taxon>Vertebrata</taxon>
        <taxon>Euteleostomi</taxon>
        <taxon>Amphibia</taxon>
        <taxon>Batrachia</taxon>
        <taxon>Anura</taxon>
        <taxon>Neobatrachia</taxon>
        <taxon>Ranoidea</taxon>
        <taxon>Ranidae</taxon>
        <taxon>Aquarana</taxon>
    </lineage>
</organism>
<dbReference type="CDD" id="cd05356">
    <property type="entry name" value="17beta-HSD1_like_SDR_c"/>
    <property type="match status" value="1"/>
</dbReference>
<reference evidence="19" key="1">
    <citation type="journal article" date="2017" name="Nat. Commun.">
        <title>The North American bullfrog draft genome provides insight into hormonal regulation of long noncoding RNA.</title>
        <authorList>
            <person name="Hammond S.A."/>
            <person name="Warren R.L."/>
            <person name="Vandervalk B.P."/>
            <person name="Kucuk E."/>
            <person name="Khan H."/>
            <person name="Gibb E.A."/>
            <person name="Pandoh P."/>
            <person name="Kirk H."/>
            <person name="Zhao Y."/>
            <person name="Jones M."/>
            <person name="Mungall A.J."/>
            <person name="Coope R."/>
            <person name="Pleasance S."/>
            <person name="Moore R.A."/>
            <person name="Holt R.A."/>
            <person name="Round J.M."/>
            <person name="Ohora S."/>
            <person name="Walle B.V."/>
            <person name="Veldhoen N."/>
            <person name="Helbing C.C."/>
            <person name="Birol I."/>
        </authorList>
    </citation>
    <scope>NUCLEOTIDE SEQUENCE [LARGE SCALE GENOMIC DNA]</scope>
</reference>
<keyword evidence="5" id="KW-0444">Lipid biosynthesis</keyword>
<evidence type="ECO:0000256" key="16">
    <source>
        <dbReference type="ARBA" id="ARBA00048906"/>
    </source>
</evidence>
<keyword evidence="5" id="KW-0752">Steroid biosynthesis</keyword>
<dbReference type="InterPro" id="IPR020904">
    <property type="entry name" value="Sc_DH/Rdtase_CS"/>
</dbReference>
<dbReference type="InterPro" id="IPR052149">
    <property type="entry name" value="17-beta-HSD3-like"/>
</dbReference>
<evidence type="ECO:0000256" key="6">
    <source>
        <dbReference type="ARBA" id="ARBA00022989"/>
    </source>
</evidence>
<dbReference type="InterPro" id="IPR002347">
    <property type="entry name" value="SDR_fam"/>
</dbReference>
<name>A0A2G9R6I3_AQUCT</name>
<comment type="function">
    <text evidence="10">Catalyzes the second of the four reactions of the long-chain fatty acids elongation cycle. This endoplasmic reticulum-bound enzymatic process, allows the addition of two carbons to the chain of long- and very long-chain fatty acids/VLCFAs per cycle. This enzyme has a 3-ketoacyl-CoA reductase activity, reducing 3-ketoacyl-CoA to 3-hydroxyacyl-CoA, within each cycle of fatty acid elongation. Thereby, it may participate in the production of VLCFAs of different chain lengths that are involved in multiple biological processes as precursors of membrane lipids and lipid mediators. May also catalyze the transformation of estrone (E1) into estradiol (E2) and play a role in estrogen formation.</text>
</comment>
<dbReference type="EMBL" id="KV969850">
    <property type="protein sequence ID" value="PIO23480.1"/>
    <property type="molecule type" value="Genomic_DNA"/>
</dbReference>
<evidence type="ECO:0000256" key="1">
    <source>
        <dbReference type="ARBA" id="ARBA00004173"/>
    </source>
</evidence>
<dbReference type="Proteomes" id="UP000228934">
    <property type="component" value="Unassembled WGS sequence"/>
</dbReference>
<evidence type="ECO:0000256" key="13">
    <source>
        <dbReference type="ARBA" id="ARBA00039105"/>
    </source>
</evidence>
<protein>
    <recommendedName>
        <fullName evidence="14">3-ketoacyl-CoA reductase</fullName>
        <ecNumber evidence="13">1.1.1.330</ecNumber>
        <ecNumber evidence="9">1.1.1.62</ecNumber>
    </recommendedName>
</protein>
<comment type="catalytic activity">
    <reaction evidence="16">
        <text>17beta-estradiol + NADP(+) = estrone + NADPH + H(+)</text>
        <dbReference type="Rhea" id="RHEA:24616"/>
        <dbReference type="ChEBI" id="CHEBI:15378"/>
        <dbReference type="ChEBI" id="CHEBI:16469"/>
        <dbReference type="ChEBI" id="CHEBI:17263"/>
        <dbReference type="ChEBI" id="CHEBI:57783"/>
        <dbReference type="ChEBI" id="CHEBI:58349"/>
        <dbReference type="EC" id="1.1.1.62"/>
    </reaction>
</comment>
<evidence type="ECO:0000313" key="19">
    <source>
        <dbReference type="Proteomes" id="UP000228934"/>
    </source>
</evidence>
<feature type="non-terminal residue" evidence="18">
    <location>
        <position position="1"/>
    </location>
</feature>
<dbReference type="GO" id="GO:0005739">
    <property type="term" value="C:mitochondrion"/>
    <property type="evidence" value="ECO:0007669"/>
    <property type="project" value="UniProtKB-SubCell"/>
</dbReference>
<comment type="catalytic activity">
    <reaction evidence="15">
        <text>17beta-estradiol + NAD(+) = estrone + NADH + H(+)</text>
        <dbReference type="Rhea" id="RHEA:24612"/>
        <dbReference type="ChEBI" id="CHEBI:15378"/>
        <dbReference type="ChEBI" id="CHEBI:16469"/>
        <dbReference type="ChEBI" id="CHEBI:17263"/>
        <dbReference type="ChEBI" id="CHEBI:57540"/>
        <dbReference type="ChEBI" id="CHEBI:57945"/>
        <dbReference type="EC" id="1.1.1.62"/>
    </reaction>
</comment>
<dbReference type="GO" id="GO:0004303">
    <property type="term" value="F:estradiol 17-beta-dehydrogenase [NAD(P)+] activity"/>
    <property type="evidence" value="ECO:0007669"/>
    <property type="project" value="UniProtKB-EC"/>
</dbReference>
<dbReference type="InterPro" id="IPR036291">
    <property type="entry name" value="NAD(P)-bd_dom_sf"/>
</dbReference>
<evidence type="ECO:0000256" key="9">
    <source>
        <dbReference type="ARBA" id="ARBA00024072"/>
    </source>
</evidence>
<dbReference type="PRINTS" id="PR00081">
    <property type="entry name" value="GDHRDH"/>
</dbReference>
<evidence type="ECO:0000256" key="8">
    <source>
        <dbReference type="ARBA" id="ARBA00023128"/>
    </source>
</evidence>
<evidence type="ECO:0000256" key="3">
    <source>
        <dbReference type="ARBA" id="ARBA00022692"/>
    </source>
</evidence>
<keyword evidence="6" id="KW-0472">Membrane</keyword>
<dbReference type="Gene3D" id="3.40.50.720">
    <property type="entry name" value="NAD(P)-binding Rossmann-like Domain"/>
    <property type="match status" value="2"/>
</dbReference>
<dbReference type="SUPFAM" id="SSF51735">
    <property type="entry name" value="NAD(P)-binding Rossmann-fold domains"/>
    <property type="match status" value="2"/>
</dbReference>
<comment type="subcellular location">
    <subcellularLocation>
        <location evidence="2">Endoplasmic reticulum membrane</location>
        <topology evidence="2">Multi-pass membrane protein</topology>
    </subcellularLocation>
    <subcellularLocation>
        <location evidence="1">Mitochondrion</location>
    </subcellularLocation>
</comment>
<evidence type="ECO:0000256" key="10">
    <source>
        <dbReference type="ARBA" id="ARBA00037337"/>
    </source>
</evidence>
<evidence type="ECO:0000256" key="12">
    <source>
        <dbReference type="ARBA" id="ARBA00038261"/>
    </source>
</evidence>
<accession>A0A2G9R6I3</accession>
<evidence type="ECO:0000256" key="2">
    <source>
        <dbReference type="ARBA" id="ARBA00004477"/>
    </source>
</evidence>
<evidence type="ECO:0000256" key="7">
    <source>
        <dbReference type="ARBA" id="ARBA00023002"/>
    </source>
</evidence>
<keyword evidence="4" id="KW-0521">NADP</keyword>
<keyword evidence="8" id="KW-0496">Mitochondrion</keyword>
<comment type="similarity">
    <text evidence="12">Belongs to the short-chain dehydrogenases/reductases (SDR) family. 17-beta-HSD 3 subfamily.</text>
</comment>
<comment type="catalytic activity">
    <reaction evidence="17">
        <text>a very-long-chain (3R)-3-hydroxyacyl-CoA + NADP(+) = a very-long-chain 3-oxoacyl-CoA + NADPH + H(+)</text>
        <dbReference type="Rhea" id="RHEA:48680"/>
        <dbReference type="ChEBI" id="CHEBI:15378"/>
        <dbReference type="ChEBI" id="CHEBI:57783"/>
        <dbReference type="ChEBI" id="CHEBI:58349"/>
        <dbReference type="ChEBI" id="CHEBI:85440"/>
        <dbReference type="ChEBI" id="CHEBI:90725"/>
        <dbReference type="EC" id="1.1.1.330"/>
    </reaction>
</comment>
<keyword evidence="5" id="KW-0443">Lipid metabolism</keyword>
<dbReference type="FunFam" id="3.40.50.720:FF:000137">
    <property type="entry name" value="Hydroxysteroid (17-beta) dehydrogenase 3"/>
    <property type="match status" value="1"/>
</dbReference>
<keyword evidence="6" id="KW-1133">Transmembrane helix</keyword>
<dbReference type="OrthoDB" id="5545019at2759"/>
<evidence type="ECO:0000313" key="18">
    <source>
        <dbReference type="EMBL" id="PIO23480.1"/>
    </source>
</evidence>
<dbReference type="PIRSF" id="PIRSF000126">
    <property type="entry name" value="11-beta-HSD1"/>
    <property type="match status" value="1"/>
</dbReference>
<evidence type="ECO:0000256" key="17">
    <source>
        <dbReference type="ARBA" id="ARBA00049509"/>
    </source>
</evidence>
<comment type="pathway">
    <text evidence="11">Steroid biosynthesis; estrogen biosynthesis.</text>
</comment>
<keyword evidence="3" id="KW-0812">Transmembrane</keyword>